<feature type="transmembrane region" description="Helical" evidence="5">
    <location>
        <begin position="95"/>
        <end position="114"/>
    </location>
</feature>
<name>A0A316YHE0_9BASI</name>
<organism evidence="6 7">
    <name type="scientific">Acaromyces ingoldii</name>
    <dbReference type="NCBI Taxonomy" id="215250"/>
    <lineage>
        <taxon>Eukaryota</taxon>
        <taxon>Fungi</taxon>
        <taxon>Dikarya</taxon>
        <taxon>Basidiomycota</taxon>
        <taxon>Ustilaginomycotina</taxon>
        <taxon>Exobasidiomycetes</taxon>
        <taxon>Exobasidiales</taxon>
        <taxon>Cryptobasidiaceae</taxon>
        <taxon>Acaromyces</taxon>
    </lineage>
</organism>
<keyword evidence="3 5" id="KW-1133">Transmembrane helix</keyword>
<dbReference type="PANTHER" id="PTHR31465:SF1">
    <property type="entry name" value="PROTEIN RTA1-RELATED"/>
    <property type="match status" value="1"/>
</dbReference>
<dbReference type="GO" id="GO:0016020">
    <property type="term" value="C:membrane"/>
    <property type="evidence" value="ECO:0007669"/>
    <property type="project" value="UniProtKB-SubCell"/>
</dbReference>
<gene>
    <name evidence="6" type="ORF">FA10DRAFT_167011</name>
</gene>
<feature type="transmembrane region" description="Helical" evidence="5">
    <location>
        <begin position="181"/>
        <end position="205"/>
    </location>
</feature>
<keyword evidence="4 5" id="KW-0472">Membrane</keyword>
<feature type="transmembrane region" description="Helical" evidence="5">
    <location>
        <begin position="60"/>
        <end position="80"/>
    </location>
</feature>
<evidence type="ECO:0000313" key="7">
    <source>
        <dbReference type="Proteomes" id="UP000245768"/>
    </source>
</evidence>
<dbReference type="OrthoDB" id="3358017at2759"/>
<keyword evidence="2 5" id="KW-0812">Transmembrane</keyword>
<dbReference type="STRING" id="215250.A0A316YHE0"/>
<proteinExistence type="predicted"/>
<feature type="transmembrane region" description="Helical" evidence="5">
    <location>
        <begin position="274"/>
        <end position="298"/>
    </location>
</feature>
<dbReference type="PANTHER" id="PTHR31465">
    <property type="entry name" value="PROTEIN RTA1-RELATED"/>
    <property type="match status" value="1"/>
</dbReference>
<feature type="transmembrane region" description="Helical" evidence="5">
    <location>
        <begin position="234"/>
        <end position="254"/>
    </location>
</feature>
<dbReference type="Proteomes" id="UP000245768">
    <property type="component" value="Unassembled WGS sequence"/>
</dbReference>
<evidence type="ECO:0000256" key="2">
    <source>
        <dbReference type="ARBA" id="ARBA00022692"/>
    </source>
</evidence>
<dbReference type="RefSeq" id="XP_025375780.1">
    <property type="nucleotide sequence ID" value="XM_025518194.1"/>
</dbReference>
<evidence type="ECO:0008006" key="8">
    <source>
        <dbReference type="Google" id="ProtNLM"/>
    </source>
</evidence>
<feature type="transmembrane region" description="Helical" evidence="5">
    <location>
        <begin position="135"/>
        <end position="161"/>
    </location>
</feature>
<evidence type="ECO:0000256" key="5">
    <source>
        <dbReference type="SAM" id="Phobius"/>
    </source>
</evidence>
<dbReference type="InParanoid" id="A0A316YHE0"/>
<protein>
    <recommendedName>
        <fullName evidence="8">RTA1-domain-containing protein</fullName>
    </recommendedName>
</protein>
<reference evidence="6 7" key="1">
    <citation type="journal article" date="2018" name="Mol. Biol. Evol.">
        <title>Broad Genomic Sampling Reveals a Smut Pathogenic Ancestry of the Fungal Clade Ustilaginomycotina.</title>
        <authorList>
            <person name="Kijpornyongpan T."/>
            <person name="Mondo S.J."/>
            <person name="Barry K."/>
            <person name="Sandor L."/>
            <person name="Lee J."/>
            <person name="Lipzen A."/>
            <person name="Pangilinan J."/>
            <person name="LaButti K."/>
            <person name="Hainaut M."/>
            <person name="Henrissat B."/>
            <person name="Grigoriev I.V."/>
            <person name="Spatafora J.W."/>
            <person name="Aime M.C."/>
        </authorList>
    </citation>
    <scope>NUCLEOTIDE SEQUENCE [LARGE SCALE GENOMIC DNA]</scope>
    <source>
        <strain evidence="6 7">MCA 4198</strain>
    </source>
</reference>
<dbReference type="GeneID" id="37040110"/>
<accession>A0A316YHE0</accession>
<comment type="subcellular location">
    <subcellularLocation>
        <location evidence="1">Membrane</location>
        <topology evidence="1">Multi-pass membrane protein</topology>
    </subcellularLocation>
</comment>
<dbReference type="Pfam" id="PF04479">
    <property type="entry name" value="RTA1"/>
    <property type="match status" value="1"/>
</dbReference>
<feature type="transmembrane region" description="Helical" evidence="5">
    <location>
        <begin position="26"/>
        <end position="48"/>
    </location>
</feature>
<evidence type="ECO:0000256" key="3">
    <source>
        <dbReference type="ARBA" id="ARBA00022989"/>
    </source>
</evidence>
<dbReference type="AlphaFoldDB" id="A0A316YHE0"/>
<keyword evidence="7" id="KW-1185">Reference proteome</keyword>
<dbReference type="InterPro" id="IPR007568">
    <property type="entry name" value="RTA1"/>
</dbReference>
<evidence type="ECO:0000256" key="4">
    <source>
        <dbReference type="ARBA" id="ARBA00023136"/>
    </source>
</evidence>
<evidence type="ECO:0000313" key="6">
    <source>
        <dbReference type="EMBL" id="PWN88582.1"/>
    </source>
</evidence>
<sequence length="304" mass="33489">MQLPVTNPNPAAGETRVNIYGYVPSFSLGVATVVLFALFLLSHLLFLVQSRRQQKRQRGIATFETLFIIGCILEIIGYSFRLASHAHPYVLRNFILNYFMIVVSPVFFSAGLYYSFSLFVQGPHHTHLLPLSPRLLVGLFVVADVVTIVIQIVGAALIGVGESNLADGKVPAVTPGQANKILTAGLAVQCASFCAFLIIVFTFVWRFSAAKAHTRQPLAEEKQISANKAHHRRAYLFLVVLIASSLLVFLRTTFRLAEASPGELSPISLNEHLFAALETAPVLAAVFLWSCLPLAWLLREEDEL</sequence>
<dbReference type="EMBL" id="KZ819638">
    <property type="protein sequence ID" value="PWN88582.1"/>
    <property type="molecule type" value="Genomic_DNA"/>
</dbReference>
<evidence type="ECO:0000256" key="1">
    <source>
        <dbReference type="ARBA" id="ARBA00004141"/>
    </source>
</evidence>